<feature type="transmembrane region" description="Helical" evidence="1">
    <location>
        <begin position="201"/>
        <end position="220"/>
    </location>
</feature>
<keyword evidence="3" id="KW-1185">Reference proteome</keyword>
<dbReference type="AlphaFoldDB" id="F0ZYF6"/>
<keyword evidence="1" id="KW-0472">Membrane</keyword>
<dbReference type="EMBL" id="GL871283">
    <property type="protein sequence ID" value="EGC31011.1"/>
    <property type="molecule type" value="Genomic_DNA"/>
</dbReference>
<dbReference type="RefSeq" id="XP_003292449.1">
    <property type="nucleotide sequence ID" value="XM_003292401.1"/>
</dbReference>
<dbReference type="eggNOG" id="ENOG502RIGF">
    <property type="taxonomic scope" value="Eukaryota"/>
</dbReference>
<dbReference type="VEuPathDB" id="AmoebaDB:DICPUDRAFT_99352"/>
<dbReference type="FunCoup" id="F0ZYF6">
    <property type="interactions" value="937"/>
</dbReference>
<feature type="transmembrane region" description="Helical" evidence="1">
    <location>
        <begin position="124"/>
        <end position="150"/>
    </location>
</feature>
<sequence length="259" mass="29325">MKKIELGCLGISFILVILLISSLRSNWEKVEVKFDKTDTYRLERNIYSTEITQTFLIYDVNEKHPNGTKIPIETRYYTNNTTHTLNAFGALSIIFLFFNIVNLLKINIKAIGSNLYATLEKISIVFTGIIVLFCIIGTFLAFGLNVQLYIEETTQFSKQELIFVASFVYNGHLPDIKILDPTLNQLILTGGSLQSSATSGFYLMVFCLILSIVYGVLSGLRYREVRSPSSSIDYRFLYSGEDSSFLNDDDPDEFDESGL</sequence>
<evidence type="ECO:0000313" key="2">
    <source>
        <dbReference type="EMBL" id="EGC31011.1"/>
    </source>
</evidence>
<proteinExistence type="predicted"/>
<feature type="transmembrane region" description="Helical" evidence="1">
    <location>
        <begin position="85"/>
        <end position="104"/>
    </location>
</feature>
<organism evidence="2 3">
    <name type="scientific">Dictyostelium purpureum</name>
    <name type="common">Slime mold</name>
    <dbReference type="NCBI Taxonomy" id="5786"/>
    <lineage>
        <taxon>Eukaryota</taxon>
        <taxon>Amoebozoa</taxon>
        <taxon>Evosea</taxon>
        <taxon>Eumycetozoa</taxon>
        <taxon>Dictyostelia</taxon>
        <taxon>Dictyosteliales</taxon>
        <taxon>Dictyosteliaceae</taxon>
        <taxon>Dictyostelium</taxon>
    </lineage>
</organism>
<reference evidence="3" key="1">
    <citation type="journal article" date="2011" name="Genome Biol.">
        <title>Comparative genomics of the social amoebae Dictyostelium discoideum and Dictyostelium purpureum.</title>
        <authorList>
            <consortium name="US DOE Joint Genome Institute (JGI-PGF)"/>
            <person name="Sucgang R."/>
            <person name="Kuo A."/>
            <person name="Tian X."/>
            <person name="Salerno W."/>
            <person name="Parikh A."/>
            <person name="Feasley C.L."/>
            <person name="Dalin E."/>
            <person name="Tu H."/>
            <person name="Huang E."/>
            <person name="Barry K."/>
            <person name="Lindquist E."/>
            <person name="Shapiro H."/>
            <person name="Bruce D."/>
            <person name="Schmutz J."/>
            <person name="Salamov A."/>
            <person name="Fey P."/>
            <person name="Gaudet P."/>
            <person name="Anjard C."/>
            <person name="Babu M.M."/>
            <person name="Basu S."/>
            <person name="Bushmanova Y."/>
            <person name="van der Wel H."/>
            <person name="Katoh-Kurasawa M."/>
            <person name="Dinh C."/>
            <person name="Coutinho P.M."/>
            <person name="Saito T."/>
            <person name="Elias M."/>
            <person name="Schaap P."/>
            <person name="Kay R.R."/>
            <person name="Henrissat B."/>
            <person name="Eichinger L."/>
            <person name="Rivero F."/>
            <person name="Putnam N.H."/>
            <person name="West C.M."/>
            <person name="Loomis W.F."/>
            <person name="Chisholm R.L."/>
            <person name="Shaulsky G."/>
            <person name="Strassmann J.E."/>
            <person name="Queller D.C."/>
            <person name="Kuspa A."/>
            <person name="Grigoriev I.V."/>
        </authorList>
    </citation>
    <scope>NUCLEOTIDE SEQUENCE [LARGE SCALE GENOMIC DNA]</scope>
    <source>
        <strain evidence="3">QSDP1</strain>
    </source>
</reference>
<accession>F0ZYF6</accession>
<dbReference type="GeneID" id="10508259"/>
<gene>
    <name evidence="2" type="ORF">DICPUDRAFT_99352</name>
</gene>
<evidence type="ECO:0000313" key="3">
    <source>
        <dbReference type="Proteomes" id="UP000001064"/>
    </source>
</evidence>
<dbReference type="Proteomes" id="UP000001064">
    <property type="component" value="Unassembled WGS sequence"/>
</dbReference>
<name>F0ZYF6_DICPU</name>
<dbReference type="OMA" id="IDYRFLY"/>
<evidence type="ECO:0000256" key="1">
    <source>
        <dbReference type="SAM" id="Phobius"/>
    </source>
</evidence>
<keyword evidence="1" id="KW-1133">Transmembrane helix</keyword>
<dbReference type="KEGG" id="dpp:DICPUDRAFT_99352"/>
<protein>
    <submittedName>
        <fullName evidence="2">Uncharacterized protein</fullName>
    </submittedName>
</protein>
<dbReference type="OrthoDB" id="10648714at2759"/>
<keyword evidence="1" id="KW-0812">Transmembrane</keyword>
<dbReference type="InParanoid" id="F0ZYF6"/>